<gene>
    <name evidence="1" type="primary">orf8b</name>
</gene>
<protein>
    <submittedName>
        <fullName evidence="1">ORF8b</fullName>
    </submittedName>
</protein>
<organismHost>
    <name type="scientific">Pipistrellus abramus</name>
    <name type="common">Japanese pipistrelle</name>
    <name type="synonym">Pipistrellus javanicus abramus</name>
    <dbReference type="NCBI Taxonomy" id="105295"/>
</organismHost>
<name>A0A6F8IIC7_BCHK5</name>
<reference evidence="1" key="1">
    <citation type="submission" date="2018-02" db="EMBL/GenBank/DDBJ databases">
        <title>Discovery of novel bat coronaviruses in south China.</title>
        <authorList>
            <person name="Luo C.M."/>
            <person name="Wang N."/>
            <person name="Yang X.L."/>
            <person name="Liu H.Z."/>
            <person name="Zhang W."/>
            <person name="Li B."/>
            <person name="Hu B."/>
            <person name="Peng C."/>
            <person name="Zhu G.J."/>
            <person name="Shi Z.L."/>
        </authorList>
    </citation>
    <scope>NUCLEOTIDE SEQUENCE</scope>
    <source>
        <strain evidence="1">BY140562</strain>
    </source>
</reference>
<proteinExistence type="predicted"/>
<evidence type="ECO:0000313" key="1">
    <source>
        <dbReference type="EMBL" id="AWH65929.1"/>
    </source>
</evidence>
<dbReference type="EMBL" id="MH002341">
    <property type="protein sequence ID" value="AWH65929.1"/>
    <property type="molecule type" value="Genomic_RNA"/>
</dbReference>
<organism evidence="1">
    <name type="scientific">Bat coronavirus HKU5</name>
    <name type="common">BtCoV</name>
    <name type="synonym">BtCoV/HKU5/2004</name>
    <dbReference type="NCBI Taxonomy" id="694008"/>
    <lineage>
        <taxon>Viruses</taxon>
        <taxon>Riboviria</taxon>
        <taxon>Orthornavirae</taxon>
        <taxon>Pisuviricota</taxon>
        <taxon>Pisoniviricetes</taxon>
        <taxon>Nidovirales</taxon>
        <taxon>Cornidovirineae</taxon>
        <taxon>Coronaviridae</taxon>
        <taxon>Orthocoronavirinae</taxon>
        <taxon>Betacoronavirus</taxon>
        <taxon>Merbecovirus</taxon>
        <taxon>Betacoronavirus pipistrelli</taxon>
    </lineage>
</organism>
<sequence length="141" mass="15737">MPIQPLHRMLGIGGDRTGKLTLETEQNLWHPGGISTTLEQDLRQISLSDQSRMESSGFTKTVPRMLLQFLGHATLQTIQLSSRSLLLVLRYLKTSTSKALVAIVSHLREPPVEAHLDLVQETEEATTVPAMLPQLHMESEM</sequence>
<accession>A0A6F8IIC7</accession>